<gene>
    <name evidence="1" type="ORF">ABT39_MTgene4405</name>
</gene>
<reference evidence="1" key="1">
    <citation type="journal article" date="2015" name="Genome Biol. Evol.">
        <title>Organellar Genomes of White Spruce (Picea glauca): Assembly and Annotation.</title>
        <authorList>
            <person name="Jackman S.D."/>
            <person name="Warren R.L."/>
            <person name="Gibb E.A."/>
            <person name="Vandervalk B.P."/>
            <person name="Mohamadi H."/>
            <person name="Chu J."/>
            <person name="Raymond A."/>
            <person name="Pleasance S."/>
            <person name="Coope R."/>
            <person name="Wildung M.R."/>
            <person name="Ritland C.E."/>
            <person name="Bousquet J."/>
            <person name="Jones S.J."/>
            <person name="Bohlmann J."/>
            <person name="Birol I."/>
        </authorList>
    </citation>
    <scope>NUCLEOTIDE SEQUENCE [LARGE SCALE GENOMIC DNA]</scope>
    <source>
        <tissue evidence="1">Flushing bud</tissue>
    </source>
</reference>
<keyword evidence="1" id="KW-0496">Mitochondrion</keyword>
<name>A0A124GNK2_PICGL</name>
<comment type="caution">
    <text evidence="1">The sequence shown here is derived from an EMBL/GenBank/DDBJ whole genome shotgun (WGS) entry which is preliminary data.</text>
</comment>
<dbReference type="EMBL" id="LKAM01000004">
    <property type="protein sequence ID" value="KUM49068.1"/>
    <property type="molecule type" value="Genomic_DNA"/>
</dbReference>
<evidence type="ECO:0000313" key="1">
    <source>
        <dbReference type="EMBL" id="KUM49068.1"/>
    </source>
</evidence>
<sequence>MKSLKLLPHLPIESMSAIRSTALATTFASGFKETGSATATGT</sequence>
<accession>A0A124GNK2</accession>
<dbReference type="AlphaFoldDB" id="A0A124GNK2"/>
<protein>
    <submittedName>
        <fullName evidence="1">Uncharacterized protein</fullName>
    </submittedName>
</protein>
<geneLocation type="mitochondrion" evidence="1"/>
<organism evidence="1">
    <name type="scientific">Picea glauca</name>
    <name type="common">White spruce</name>
    <name type="synonym">Pinus glauca</name>
    <dbReference type="NCBI Taxonomy" id="3330"/>
    <lineage>
        <taxon>Eukaryota</taxon>
        <taxon>Viridiplantae</taxon>
        <taxon>Streptophyta</taxon>
        <taxon>Embryophyta</taxon>
        <taxon>Tracheophyta</taxon>
        <taxon>Spermatophyta</taxon>
        <taxon>Pinopsida</taxon>
        <taxon>Pinidae</taxon>
        <taxon>Conifers I</taxon>
        <taxon>Pinales</taxon>
        <taxon>Pinaceae</taxon>
        <taxon>Picea</taxon>
    </lineage>
</organism>
<proteinExistence type="predicted"/>